<gene>
    <name evidence="3" type="ORF">EMCG_01493</name>
</gene>
<name>A0A0G2J9K6_9EURO</name>
<dbReference type="OrthoDB" id="2251794at2759"/>
<evidence type="ECO:0000259" key="2">
    <source>
        <dbReference type="Pfam" id="PF26571"/>
    </source>
</evidence>
<reference evidence="4" key="1">
    <citation type="journal article" date="2015" name="PLoS Genet.">
        <title>The dynamic genome and transcriptome of the human fungal pathogen Blastomyces and close relative Emmonsia.</title>
        <authorList>
            <person name="Munoz J.F."/>
            <person name="Gauthier G.M."/>
            <person name="Desjardins C.A."/>
            <person name="Gallo J.E."/>
            <person name="Holder J."/>
            <person name="Sullivan T.D."/>
            <person name="Marty A.J."/>
            <person name="Carmen J.C."/>
            <person name="Chen Z."/>
            <person name="Ding L."/>
            <person name="Gujja S."/>
            <person name="Magrini V."/>
            <person name="Misas E."/>
            <person name="Mitreva M."/>
            <person name="Priest M."/>
            <person name="Saif S."/>
            <person name="Whiston E.A."/>
            <person name="Young S."/>
            <person name="Zeng Q."/>
            <person name="Goldman W.E."/>
            <person name="Mardis E.R."/>
            <person name="Taylor J.W."/>
            <person name="McEwen J.G."/>
            <person name="Clay O.K."/>
            <person name="Klein B.S."/>
            <person name="Cuomo C.A."/>
        </authorList>
    </citation>
    <scope>NUCLEOTIDE SEQUENCE [LARGE SCALE GENOMIC DNA]</scope>
    <source>
        <strain evidence="4">UAMH 3008</strain>
    </source>
</reference>
<proteinExistence type="predicted"/>
<evidence type="ECO:0000313" key="3">
    <source>
        <dbReference type="EMBL" id="KKZ64146.1"/>
    </source>
</evidence>
<accession>A0A0G2J9K6</accession>
<dbReference type="InterPro" id="IPR058593">
    <property type="entry name" value="ARB_07466-like_C"/>
</dbReference>
<feature type="chain" id="PRO_5002545883" description="ARB-07466-like C-terminal domain-containing protein" evidence="1">
    <location>
        <begin position="19"/>
        <end position="185"/>
    </location>
</feature>
<dbReference type="Pfam" id="PF26571">
    <property type="entry name" value="VldE"/>
    <property type="match status" value="1"/>
</dbReference>
<dbReference type="EMBL" id="LCZI01000853">
    <property type="protein sequence ID" value="KKZ64146.1"/>
    <property type="molecule type" value="Genomic_DNA"/>
</dbReference>
<organism evidence="3 4">
    <name type="scientific">[Emmonsia] crescens</name>
    <dbReference type="NCBI Taxonomy" id="73230"/>
    <lineage>
        <taxon>Eukaryota</taxon>
        <taxon>Fungi</taxon>
        <taxon>Dikarya</taxon>
        <taxon>Ascomycota</taxon>
        <taxon>Pezizomycotina</taxon>
        <taxon>Eurotiomycetes</taxon>
        <taxon>Eurotiomycetidae</taxon>
        <taxon>Onygenales</taxon>
        <taxon>Ajellomycetaceae</taxon>
        <taxon>Emergomyces</taxon>
    </lineage>
</organism>
<evidence type="ECO:0000313" key="4">
    <source>
        <dbReference type="Proteomes" id="UP000034164"/>
    </source>
</evidence>
<comment type="caution">
    <text evidence="3">The sequence shown here is derived from an EMBL/GenBank/DDBJ whole genome shotgun (WGS) entry which is preliminary data.</text>
</comment>
<feature type="domain" description="ARB-07466-like C-terminal" evidence="2">
    <location>
        <begin position="70"/>
        <end position="175"/>
    </location>
</feature>
<protein>
    <recommendedName>
        <fullName evidence="2">ARB-07466-like C-terminal domain-containing protein</fullName>
    </recommendedName>
</protein>
<feature type="signal peptide" evidence="1">
    <location>
        <begin position="1"/>
        <end position="18"/>
    </location>
</feature>
<keyword evidence="1" id="KW-0732">Signal</keyword>
<dbReference type="Proteomes" id="UP000034164">
    <property type="component" value="Unassembled WGS sequence"/>
</dbReference>
<sequence>MRLFSLALLPFSAGLAAAQRSCKVYYQAGTCISTKECASAGKTSTPSFCPNDPENIQCCTETPRPEIPASNCQPHVIKAGKTILTANEGAVHVVWCYADKSGEHGKGLALDLMVGSYNPKGQAVAEWVMDNHKSLSVMYIIWGQKIWNPSNGEAPTAWENWRDMEDRGSVTANHWDHPHVSFNAA</sequence>
<evidence type="ECO:0000256" key="1">
    <source>
        <dbReference type="SAM" id="SignalP"/>
    </source>
</evidence>
<dbReference type="AlphaFoldDB" id="A0A0G2J9K6"/>
<dbReference type="VEuPathDB" id="FungiDB:EMCG_01493"/>